<dbReference type="Pfam" id="PF25994">
    <property type="entry name" value="HH_AprE"/>
    <property type="match status" value="1"/>
</dbReference>
<keyword evidence="5 9" id="KW-0997">Cell inner membrane</keyword>
<comment type="subcellular location">
    <subcellularLocation>
        <location evidence="1 9">Cell inner membrane</location>
        <topology evidence="1 9">Single-pass membrane protein</topology>
    </subcellularLocation>
</comment>
<evidence type="ECO:0000313" key="14">
    <source>
        <dbReference type="Proteomes" id="UP001337723"/>
    </source>
</evidence>
<dbReference type="Proteomes" id="UP001337723">
    <property type="component" value="Chromosome"/>
</dbReference>
<feature type="transmembrane region" description="Helical" evidence="9">
    <location>
        <begin position="21"/>
        <end position="40"/>
    </location>
</feature>
<feature type="domain" description="AprE-like beta-barrel" evidence="12">
    <location>
        <begin position="329"/>
        <end position="417"/>
    </location>
</feature>
<keyword evidence="14" id="KW-1185">Reference proteome</keyword>
<evidence type="ECO:0000256" key="5">
    <source>
        <dbReference type="ARBA" id="ARBA00022519"/>
    </source>
</evidence>
<dbReference type="GO" id="GO:0005886">
    <property type="term" value="C:plasma membrane"/>
    <property type="evidence" value="ECO:0007669"/>
    <property type="project" value="UniProtKB-SubCell"/>
</dbReference>
<keyword evidence="8 9" id="KW-0472">Membrane</keyword>
<feature type="coiled-coil region" evidence="10">
    <location>
        <begin position="238"/>
        <end position="287"/>
    </location>
</feature>
<evidence type="ECO:0000256" key="2">
    <source>
        <dbReference type="ARBA" id="ARBA00009477"/>
    </source>
</evidence>
<dbReference type="AlphaFoldDB" id="A0AA48HBD7"/>
<dbReference type="EMBL" id="AP027266">
    <property type="protein sequence ID" value="BDW84685.1"/>
    <property type="molecule type" value="Genomic_DNA"/>
</dbReference>
<dbReference type="GO" id="GO:0015031">
    <property type="term" value="P:protein transport"/>
    <property type="evidence" value="ECO:0007669"/>
    <property type="project" value="InterPro"/>
</dbReference>
<reference evidence="13 14" key="1">
    <citation type="submission" date="2023-01" db="EMBL/GenBank/DDBJ databases">
        <title>Complete genome sequence of Roseicyclus marinus strain Dej080120_10.</title>
        <authorList>
            <person name="Ueki S."/>
            <person name="Maruyama F."/>
        </authorList>
    </citation>
    <scope>NUCLEOTIDE SEQUENCE [LARGE SCALE GENOMIC DNA]</scope>
    <source>
        <strain evidence="13 14">Dej080120_10</strain>
    </source>
</reference>
<dbReference type="RefSeq" id="WP_338274748.1">
    <property type="nucleotide sequence ID" value="NZ_AP027266.1"/>
</dbReference>
<proteinExistence type="inferred from homology"/>
<keyword evidence="4 9" id="KW-1003">Cell membrane</keyword>
<dbReference type="PANTHER" id="PTHR30386">
    <property type="entry name" value="MEMBRANE FUSION SUBUNIT OF EMRAB-TOLC MULTIDRUG EFFLUX PUMP"/>
    <property type="match status" value="1"/>
</dbReference>
<dbReference type="Pfam" id="PF26002">
    <property type="entry name" value="Beta-barrel_AprE"/>
    <property type="match status" value="1"/>
</dbReference>
<evidence type="ECO:0000256" key="7">
    <source>
        <dbReference type="ARBA" id="ARBA00022989"/>
    </source>
</evidence>
<sequence length="441" mass="48782">MTLKTNTPPAEEQIYSIRGRMIGGLVLTGLLVTGIFGWAARADLAGAVVLTGEVSVDRNLRVVQHADGGIVQDILVSAGDAVNAGDVLIRLDNTAAWTERAILHGRIAEFSIRRMRLQAQRELRDSFDLPEGLDELVTPRETIMSIYAGELRIFEGGIASYRSRREQLELGIEQVRAEIEGLEARLAANSEEIQLVSTENSRVEQLSDLQLTARNAVFSINRENVRLQGERGDILSTLARARSRISELELDILSMDDQARTDAQQELRDIETQLTELNERRMVVEATLARTDIRAPIAGRINDLNINSVGGVISPAEILATIVPEDANLVFTAQVPAVQIEQVEVDRPARLRFSAFEQNATPEIAGVVDYVAAAATRDETTGGDFYDIRVEVEPQELAQLGGRELRPGMPVEIYVTTSERTALSYLVKPFRDQIARAFRER</sequence>
<dbReference type="InterPro" id="IPR010129">
    <property type="entry name" value="T1SS_HlyD"/>
</dbReference>
<evidence type="ECO:0000256" key="6">
    <source>
        <dbReference type="ARBA" id="ARBA00022692"/>
    </source>
</evidence>
<keyword evidence="6 9" id="KW-0812">Transmembrane</keyword>
<evidence type="ECO:0000259" key="11">
    <source>
        <dbReference type="Pfam" id="PF25994"/>
    </source>
</evidence>
<dbReference type="NCBIfam" id="TIGR01843">
    <property type="entry name" value="type_I_hlyD"/>
    <property type="match status" value="1"/>
</dbReference>
<dbReference type="InterPro" id="IPR058781">
    <property type="entry name" value="HH_AprE-like"/>
</dbReference>
<dbReference type="PRINTS" id="PR01490">
    <property type="entry name" value="RTXTOXIND"/>
</dbReference>
<organism evidence="13 14">
    <name type="scientific">Roseicyclus marinus</name>
    <dbReference type="NCBI Taxonomy" id="2161673"/>
    <lineage>
        <taxon>Bacteria</taxon>
        <taxon>Pseudomonadati</taxon>
        <taxon>Pseudomonadota</taxon>
        <taxon>Alphaproteobacteria</taxon>
        <taxon>Rhodobacterales</taxon>
        <taxon>Roseobacteraceae</taxon>
        <taxon>Roseicyclus</taxon>
    </lineage>
</organism>
<comment type="similarity">
    <text evidence="2 9">Belongs to the membrane fusion protein (MFP) (TC 8.A.1) family.</text>
</comment>
<gene>
    <name evidence="13" type="ORF">MACH21_08620</name>
</gene>
<feature type="domain" description="AprE-like long alpha-helical hairpin" evidence="11">
    <location>
        <begin position="99"/>
        <end position="281"/>
    </location>
</feature>
<dbReference type="InterPro" id="IPR050739">
    <property type="entry name" value="MFP"/>
</dbReference>
<dbReference type="Gene3D" id="2.40.30.170">
    <property type="match status" value="1"/>
</dbReference>
<evidence type="ECO:0000256" key="9">
    <source>
        <dbReference type="RuleBase" id="RU365093"/>
    </source>
</evidence>
<evidence type="ECO:0000256" key="8">
    <source>
        <dbReference type="ARBA" id="ARBA00023136"/>
    </source>
</evidence>
<evidence type="ECO:0000259" key="12">
    <source>
        <dbReference type="Pfam" id="PF26002"/>
    </source>
</evidence>
<name>A0AA48HBD7_9RHOB</name>
<keyword evidence="3 9" id="KW-0813">Transport</keyword>
<keyword evidence="7 9" id="KW-1133">Transmembrane helix</keyword>
<evidence type="ECO:0000256" key="10">
    <source>
        <dbReference type="SAM" id="Coils"/>
    </source>
</evidence>
<dbReference type="KEGG" id="rmai:MACH21_08620"/>
<evidence type="ECO:0000256" key="1">
    <source>
        <dbReference type="ARBA" id="ARBA00004377"/>
    </source>
</evidence>
<keyword evidence="10" id="KW-0175">Coiled coil</keyword>
<accession>A0AA48HBD7</accession>
<evidence type="ECO:0000313" key="13">
    <source>
        <dbReference type="EMBL" id="BDW84685.1"/>
    </source>
</evidence>
<evidence type="ECO:0000256" key="3">
    <source>
        <dbReference type="ARBA" id="ARBA00022448"/>
    </source>
</evidence>
<dbReference type="Gene3D" id="2.40.50.100">
    <property type="match status" value="1"/>
</dbReference>
<evidence type="ECO:0000256" key="4">
    <source>
        <dbReference type="ARBA" id="ARBA00022475"/>
    </source>
</evidence>
<protein>
    <recommendedName>
        <fullName evidence="9">Membrane fusion protein (MFP) family protein</fullName>
    </recommendedName>
</protein>
<dbReference type="PANTHER" id="PTHR30386:SF17">
    <property type="entry name" value="ALKALINE PROTEASE SECRETION PROTEIN APRE"/>
    <property type="match status" value="1"/>
</dbReference>
<dbReference type="InterPro" id="IPR058982">
    <property type="entry name" value="Beta-barrel_AprE"/>
</dbReference>
<feature type="coiled-coil region" evidence="10">
    <location>
        <begin position="158"/>
        <end position="199"/>
    </location>
</feature>